<dbReference type="PRINTS" id="PR00364">
    <property type="entry name" value="DISEASERSIST"/>
</dbReference>
<dbReference type="Proteomes" id="UP001497457">
    <property type="component" value="Chromosome 23rd"/>
</dbReference>
<dbReference type="Pfam" id="PF23559">
    <property type="entry name" value="WHD_DRP"/>
    <property type="match status" value="1"/>
</dbReference>
<evidence type="ECO:0000259" key="12">
    <source>
        <dbReference type="Pfam" id="PF23598"/>
    </source>
</evidence>
<dbReference type="InterPro" id="IPR058922">
    <property type="entry name" value="WHD_DRP"/>
</dbReference>
<reference evidence="14" key="1">
    <citation type="submission" date="2024-06" db="EMBL/GenBank/DDBJ databases">
        <authorList>
            <person name="Ryan C."/>
        </authorList>
    </citation>
    <scope>NUCLEOTIDE SEQUENCE [LARGE SCALE GENOMIC DNA]</scope>
</reference>
<evidence type="ECO:0000256" key="8">
    <source>
        <dbReference type="SAM" id="MobiDB-lite"/>
    </source>
</evidence>
<keyword evidence="2" id="KW-0433">Leucine-rich repeat</keyword>
<evidence type="ECO:0000256" key="6">
    <source>
        <dbReference type="ARBA" id="ARBA00023054"/>
    </source>
</evidence>
<dbReference type="InterPro" id="IPR002182">
    <property type="entry name" value="NB-ARC"/>
</dbReference>
<dbReference type="GO" id="GO:0009626">
    <property type="term" value="P:plant-type hypersensitive response"/>
    <property type="evidence" value="ECO:0007669"/>
    <property type="project" value="UniProtKB-ARBA"/>
</dbReference>
<dbReference type="GO" id="GO:0042742">
    <property type="term" value="P:defense response to bacterium"/>
    <property type="evidence" value="ECO:0007669"/>
    <property type="project" value="UniProtKB-ARBA"/>
</dbReference>
<dbReference type="InterPro" id="IPR041118">
    <property type="entry name" value="Rx_N"/>
</dbReference>
<keyword evidence="5" id="KW-0611">Plant defense</keyword>
<evidence type="ECO:0000313" key="13">
    <source>
        <dbReference type="EMBL" id="CAL4986701.1"/>
    </source>
</evidence>
<dbReference type="PANTHER" id="PTHR23155">
    <property type="entry name" value="DISEASE RESISTANCE PROTEIN RP"/>
    <property type="match status" value="1"/>
</dbReference>
<evidence type="ECO:0000259" key="11">
    <source>
        <dbReference type="Pfam" id="PF23559"/>
    </source>
</evidence>
<proteinExistence type="inferred from homology"/>
<sequence length="1045" mass="119236">MAEAIVGPLVGKLQDLALSEAKALVAVNNDIRTLRDRLMWMQAFLRLADQQRRNSYDELIRVLIKQTRDAAFDAEDAVDLFILKVDLSRDPSWAQSIYRFIAGFTTHVSIRHNLSIKVQDINKRLEEIIQNKDKYVIESVKKNSEMVLWRPSAIMFAVVTTKMDDIQTPIVKRELRDTETGKTNGNLLIDELASKILDAGQMDRSFVVNVTGKRGVGKATLVRQVYEWPETQTLFDERVWVSFPPFLSVSNIVHLIYHQQEEDKTWFHGKDVRTDVYKKLEKRKFLLVIDGEVSNTDWRTLLSILPEGNNGSRVVRIMQGSHKPDAVLDGVWIPVTALNQGETTKLFHKWVANQVNNEKGNHGDKSAEMNSEQEDSEDKITQKKMDADIFNVTRGLPLAIVTLCGLLQTKEYPNGWVAVFEHLISRQSNTSKKLDIILTMCFDDLPHDLKSCLLYFAVLPKNTPIESHKLLCMWMAEGFLRPTDGKTMEKMGRIYLKDLVARNLVKVVKKDFFSGEEFVGVHHKIHAFLQGEAQEANFVDIYNCADTPSLTNVRRLSLQNYSDKYAALANPLPKLRSILSSFQEEENVEEVQGEITRSAQGAQSKKEKGDEVVPKCFGCGRDTNYRCKHIRRMFQESRYLRVINLQGVDIGNKLPTTIRNVPHLQYLGVTACPLKFIPKEIGELKDLQTLDVRGTRVEKLPNSFWKIKTLRHVFGSSLIFPKKVGNLKNLQTLETIRPGKKNNGWDAKTFEKMVHLQSLYVSDSSETKNVKALCVVIENPKLLEYLEKLVLDVKEIPRVVFTSPSQRRLRAMALCGQLQKQVVNTCGKEEQFCVPNLTFLSLEATKVSQDFIRELGKLPLLANLILDKDSYKDDEQQGRDRRLVFKDGEFTRLKKLTLSDLKDLEEVLIGETALPELTDLVILSCKAIKNIEVKGKCKCVQTTQGVDDANNPCSKFKPVEEIEGNLLEKIKGHCENLSSQLKRVIKIEGEDPNVCRRCKCVDKIKGEDENFCSRCKFVEKIKGEDKKLYGCIRQNFTMQLAKDHR</sequence>
<dbReference type="Pfam" id="PF18052">
    <property type="entry name" value="Rx_N"/>
    <property type="match status" value="1"/>
</dbReference>
<protein>
    <submittedName>
        <fullName evidence="13">Uncharacterized protein</fullName>
    </submittedName>
</protein>
<dbReference type="InterPro" id="IPR027417">
    <property type="entry name" value="P-loop_NTPase"/>
</dbReference>
<name>A0ABC9AV05_9POAL</name>
<feature type="region of interest" description="Disordered" evidence="8">
    <location>
        <begin position="357"/>
        <end position="377"/>
    </location>
</feature>
<evidence type="ECO:0000256" key="5">
    <source>
        <dbReference type="ARBA" id="ARBA00022821"/>
    </source>
</evidence>
<gene>
    <name evidence="13" type="ORF">URODEC1_LOCUS58496</name>
</gene>
<dbReference type="Gene3D" id="1.20.5.4130">
    <property type="match status" value="1"/>
</dbReference>
<reference evidence="13 14" key="2">
    <citation type="submission" date="2024-10" db="EMBL/GenBank/DDBJ databases">
        <authorList>
            <person name="Ryan C."/>
        </authorList>
    </citation>
    <scope>NUCLEOTIDE SEQUENCE [LARGE SCALE GENOMIC DNA]</scope>
</reference>
<evidence type="ECO:0000256" key="2">
    <source>
        <dbReference type="ARBA" id="ARBA00022614"/>
    </source>
</evidence>
<evidence type="ECO:0000313" key="14">
    <source>
        <dbReference type="Proteomes" id="UP001497457"/>
    </source>
</evidence>
<dbReference type="EMBL" id="OZ075133">
    <property type="protein sequence ID" value="CAL4986701.1"/>
    <property type="molecule type" value="Genomic_DNA"/>
</dbReference>
<evidence type="ECO:0000256" key="7">
    <source>
        <dbReference type="SAM" id="Coils"/>
    </source>
</evidence>
<dbReference type="PANTHER" id="PTHR23155:SF889">
    <property type="entry name" value="OS03G0379801 PROTEIN"/>
    <property type="match status" value="1"/>
</dbReference>
<dbReference type="InterPro" id="IPR055414">
    <property type="entry name" value="LRR_R13L4/SHOC2-like"/>
</dbReference>
<accession>A0ABC9AV05</accession>
<keyword evidence="4" id="KW-0547">Nucleotide-binding</keyword>
<dbReference type="SUPFAM" id="SSF52047">
    <property type="entry name" value="RNI-like"/>
    <property type="match status" value="1"/>
</dbReference>
<evidence type="ECO:0000256" key="3">
    <source>
        <dbReference type="ARBA" id="ARBA00022737"/>
    </source>
</evidence>
<keyword evidence="14" id="KW-1185">Reference proteome</keyword>
<dbReference type="FunFam" id="1.10.10.10:FF:000322">
    <property type="entry name" value="Probable disease resistance protein At1g63360"/>
    <property type="match status" value="1"/>
</dbReference>
<keyword evidence="3" id="KW-0677">Repeat</keyword>
<keyword evidence="6 7" id="KW-0175">Coiled coil</keyword>
<dbReference type="InterPro" id="IPR044974">
    <property type="entry name" value="Disease_R_plants"/>
</dbReference>
<dbReference type="Pfam" id="PF00931">
    <property type="entry name" value="NB-ARC"/>
    <property type="match status" value="1"/>
</dbReference>
<dbReference type="Gene3D" id="3.80.10.10">
    <property type="entry name" value="Ribonuclease Inhibitor"/>
    <property type="match status" value="1"/>
</dbReference>
<feature type="coiled-coil region" evidence="7">
    <location>
        <begin position="111"/>
        <end position="138"/>
    </location>
</feature>
<dbReference type="Pfam" id="PF23598">
    <property type="entry name" value="LRR_14"/>
    <property type="match status" value="1"/>
</dbReference>
<evidence type="ECO:0000259" key="9">
    <source>
        <dbReference type="Pfam" id="PF00931"/>
    </source>
</evidence>
<comment type="similarity">
    <text evidence="1">Belongs to the disease resistance NB-LRR family.</text>
</comment>
<feature type="domain" description="Disease resistance N-terminal" evidence="10">
    <location>
        <begin position="5"/>
        <end position="90"/>
    </location>
</feature>
<feature type="domain" description="Disease resistance R13L4/SHOC-2-like LRR" evidence="12">
    <location>
        <begin position="634"/>
        <end position="923"/>
    </location>
</feature>
<evidence type="ECO:0000256" key="4">
    <source>
        <dbReference type="ARBA" id="ARBA00022741"/>
    </source>
</evidence>
<dbReference type="SUPFAM" id="SSF52540">
    <property type="entry name" value="P-loop containing nucleoside triphosphate hydrolases"/>
    <property type="match status" value="1"/>
</dbReference>
<evidence type="ECO:0000259" key="10">
    <source>
        <dbReference type="Pfam" id="PF18052"/>
    </source>
</evidence>
<evidence type="ECO:0000256" key="1">
    <source>
        <dbReference type="ARBA" id="ARBA00008894"/>
    </source>
</evidence>
<dbReference type="Gene3D" id="3.40.50.300">
    <property type="entry name" value="P-loop containing nucleotide triphosphate hydrolases"/>
    <property type="match status" value="1"/>
</dbReference>
<feature type="domain" description="Disease resistance protein winged helix" evidence="11">
    <location>
        <begin position="459"/>
        <end position="527"/>
    </location>
</feature>
<feature type="domain" description="NB-ARC" evidence="9">
    <location>
        <begin position="189"/>
        <end position="315"/>
    </location>
</feature>
<dbReference type="InterPro" id="IPR036388">
    <property type="entry name" value="WH-like_DNA-bd_sf"/>
</dbReference>
<dbReference type="CDD" id="cd14798">
    <property type="entry name" value="RX-CC_like"/>
    <property type="match status" value="1"/>
</dbReference>
<organism evidence="13 14">
    <name type="scientific">Urochloa decumbens</name>
    <dbReference type="NCBI Taxonomy" id="240449"/>
    <lineage>
        <taxon>Eukaryota</taxon>
        <taxon>Viridiplantae</taxon>
        <taxon>Streptophyta</taxon>
        <taxon>Embryophyta</taxon>
        <taxon>Tracheophyta</taxon>
        <taxon>Spermatophyta</taxon>
        <taxon>Magnoliopsida</taxon>
        <taxon>Liliopsida</taxon>
        <taxon>Poales</taxon>
        <taxon>Poaceae</taxon>
        <taxon>PACMAD clade</taxon>
        <taxon>Panicoideae</taxon>
        <taxon>Panicodae</taxon>
        <taxon>Paniceae</taxon>
        <taxon>Melinidinae</taxon>
        <taxon>Urochloa</taxon>
    </lineage>
</organism>
<dbReference type="Gene3D" id="1.10.10.10">
    <property type="entry name" value="Winged helix-like DNA-binding domain superfamily/Winged helix DNA-binding domain"/>
    <property type="match status" value="1"/>
</dbReference>
<dbReference type="GO" id="GO:0000166">
    <property type="term" value="F:nucleotide binding"/>
    <property type="evidence" value="ECO:0007669"/>
    <property type="project" value="UniProtKB-KW"/>
</dbReference>
<dbReference type="GO" id="GO:0002758">
    <property type="term" value="P:innate immune response-activating signaling pathway"/>
    <property type="evidence" value="ECO:0007669"/>
    <property type="project" value="UniProtKB-ARBA"/>
</dbReference>
<dbReference type="InterPro" id="IPR038005">
    <property type="entry name" value="RX-like_CC"/>
</dbReference>
<dbReference type="InterPro" id="IPR032675">
    <property type="entry name" value="LRR_dom_sf"/>
</dbReference>
<dbReference type="AlphaFoldDB" id="A0ABC9AV05"/>